<protein>
    <recommendedName>
        <fullName evidence="4">YcxB-like protein domain-containing protein</fullName>
    </recommendedName>
</protein>
<evidence type="ECO:0000313" key="2">
    <source>
        <dbReference type="EMBL" id="MCP1339221.1"/>
    </source>
</evidence>
<dbReference type="EMBL" id="JAMZDE010000006">
    <property type="protein sequence ID" value="MCP1339221.1"/>
    <property type="molecule type" value="Genomic_DNA"/>
</dbReference>
<name>A0A9X2FUB0_9GAMM</name>
<reference evidence="2" key="1">
    <citation type="submission" date="2022-06" db="EMBL/GenBank/DDBJ databases">
        <title>Idiomarina rhizosphaerae M1R2S28.</title>
        <authorList>
            <person name="Sun J.-Q."/>
            <person name="Li L.-F."/>
        </authorList>
    </citation>
    <scope>NUCLEOTIDE SEQUENCE</scope>
    <source>
        <strain evidence="2">M1R2S28</strain>
    </source>
</reference>
<organism evidence="2 3">
    <name type="scientific">Idiomarina rhizosphaerae</name>
    <dbReference type="NCBI Taxonomy" id="2961572"/>
    <lineage>
        <taxon>Bacteria</taxon>
        <taxon>Pseudomonadati</taxon>
        <taxon>Pseudomonadota</taxon>
        <taxon>Gammaproteobacteria</taxon>
        <taxon>Alteromonadales</taxon>
        <taxon>Idiomarinaceae</taxon>
        <taxon>Idiomarina</taxon>
    </lineage>
</organism>
<comment type="caution">
    <text evidence="2">The sequence shown here is derived from an EMBL/GenBank/DDBJ whole genome shotgun (WGS) entry which is preliminary data.</text>
</comment>
<keyword evidence="1" id="KW-0472">Membrane</keyword>
<dbReference type="RefSeq" id="WP_253618845.1">
    <property type="nucleotide sequence ID" value="NZ_JAMZDE010000006.1"/>
</dbReference>
<keyword evidence="1" id="KW-0812">Transmembrane</keyword>
<keyword evidence="1" id="KW-1133">Transmembrane helix</keyword>
<proteinExistence type="predicted"/>
<accession>A0A9X2FUB0</accession>
<dbReference type="Proteomes" id="UP001139474">
    <property type="component" value="Unassembled WGS sequence"/>
</dbReference>
<sequence length="150" mass="17648">MNKHLSFKEKLNEHMLKIPKWIRLALIFLPYFLLFYFELGFWGQLYGAMLVLLAFYITPDAFGNRSHNRSEVKNMMALLGVQGEQLRVGLEQVPAKKLKRVAVGEYDKNSAILSFPFNYQISHHYVFPIQQFDSVQNFFKTHYPQVELIT</sequence>
<gene>
    <name evidence="2" type="ORF">NJR55_06400</name>
</gene>
<feature type="transmembrane region" description="Helical" evidence="1">
    <location>
        <begin position="21"/>
        <end position="39"/>
    </location>
</feature>
<dbReference type="AlphaFoldDB" id="A0A9X2FUB0"/>
<evidence type="ECO:0000313" key="3">
    <source>
        <dbReference type="Proteomes" id="UP001139474"/>
    </source>
</evidence>
<evidence type="ECO:0008006" key="4">
    <source>
        <dbReference type="Google" id="ProtNLM"/>
    </source>
</evidence>
<evidence type="ECO:0000256" key="1">
    <source>
        <dbReference type="SAM" id="Phobius"/>
    </source>
</evidence>
<keyword evidence="3" id="KW-1185">Reference proteome</keyword>